<evidence type="ECO:0000313" key="2">
    <source>
        <dbReference type="EMBL" id="KAF7298045.1"/>
    </source>
</evidence>
<keyword evidence="3" id="KW-1185">Reference proteome</keyword>
<dbReference type="Proteomes" id="UP000613580">
    <property type="component" value="Unassembled WGS sequence"/>
</dbReference>
<evidence type="ECO:0000313" key="3">
    <source>
        <dbReference type="Proteomes" id="UP000613580"/>
    </source>
</evidence>
<dbReference type="EMBL" id="JACAZE010000015">
    <property type="protein sequence ID" value="KAF7298045.1"/>
    <property type="molecule type" value="Genomic_DNA"/>
</dbReference>
<comment type="caution">
    <text evidence="2">The sequence shown here is derived from an EMBL/GenBank/DDBJ whole genome shotgun (WGS) entry which is preliminary data.</text>
</comment>
<feature type="region of interest" description="Disordered" evidence="1">
    <location>
        <begin position="128"/>
        <end position="202"/>
    </location>
</feature>
<dbReference type="Gene3D" id="1.10.238.10">
    <property type="entry name" value="EF-hand"/>
    <property type="match status" value="1"/>
</dbReference>
<gene>
    <name evidence="2" type="ORF">HMN09_01025800</name>
</gene>
<reference evidence="2" key="1">
    <citation type="submission" date="2020-05" db="EMBL/GenBank/DDBJ databases">
        <title>Mycena genomes resolve the evolution of fungal bioluminescence.</title>
        <authorList>
            <person name="Tsai I.J."/>
        </authorList>
    </citation>
    <scope>NUCLEOTIDE SEQUENCE</scope>
    <source>
        <strain evidence="2">110903Hualien_Pintung</strain>
    </source>
</reference>
<sequence>MADFSSLPAYLRRKIDNAFESCVLVPSSASAIEVDSGAGFIGGAGGFLTEEDEGAATQIPLSAIPSALQRLDLPPDDDAVLNVFKNAATGWTSATNEPTSSQGKELFVSREDWRSVCAVLFEHHAEEYAETGSEGKPDNVDEEEGEDAYEEMEEDESDSDEYMDEDEELGPSATRRRRPATRRRRASSSSSSHSDAPKKLTARQRKTCLETYALFFPDVSPDDLPNQRVMIKDVQRLTQLIGDKLKSEEIIEMVEEFSTSPDKSMSFADFGTMMLAAKLA</sequence>
<evidence type="ECO:0000256" key="1">
    <source>
        <dbReference type="SAM" id="MobiDB-lite"/>
    </source>
</evidence>
<name>A0A8H6SHR2_MYCCL</name>
<feature type="compositionally biased region" description="Basic and acidic residues" evidence="1">
    <location>
        <begin position="128"/>
        <end position="139"/>
    </location>
</feature>
<accession>A0A8H6SHR2</accession>
<feature type="compositionally biased region" description="Basic residues" evidence="1">
    <location>
        <begin position="174"/>
        <end position="186"/>
    </location>
</feature>
<feature type="compositionally biased region" description="Acidic residues" evidence="1">
    <location>
        <begin position="140"/>
        <end position="169"/>
    </location>
</feature>
<evidence type="ECO:0008006" key="4">
    <source>
        <dbReference type="Google" id="ProtNLM"/>
    </source>
</evidence>
<dbReference type="OrthoDB" id="2530165at2759"/>
<proteinExistence type="predicted"/>
<dbReference type="AlphaFoldDB" id="A0A8H6SHR2"/>
<protein>
    <recommendedName>
        <fullName evidence="4">EF-hand domain-containing protein</fullName>
    </recommendedName>
</protein>
<organism evidence="2 3">
    <name type="scientific">Mycena chlorophos</name>
    <name type="common">Agaric fungus</name>
    <name type="synonym">Agaricus chlorophos</name>
    <dbReference type="NCBI Taxonomy" id="658473"/>
    <lineage>
        <taxon>Eukaryota</taxon>
        <taxon>Fungi</taxon>
        <taxon>Dikarya</taxon>
        <taxon>Basidiomycota</taxon>
        <taxon>Agaricomycotina</taxon>
        <taxon>Agaricomycetes</taxon>
        <taxon>Agaricomycetidae</taxon>
        <taxon>Agaricales</taxon>
        <taxon>Marasmiineae</taxon>
        <taxon>Mycenaceae</taxon>
        <taxon>Mycena</taxon>
    </lineage>
</organism>